<dbReference type="Gene3D" id="2.60.40.10">
    <property type="entry name" value="Immunoglobulins"/>
    <property type="match status" value="4"/>
</dbReference>
<evidence type="ECO:0000259" key="1">
    <source>
        <dbReference type="Pfam" id="PF18962"/>
    </source>
</evidence>
<proteinExistence type="predicted"/>
<organism evidence="3 4">
    <name type="scientific">Hymenobacter mellowenesis</name>
    <dbReference type="NCBI Taxonomy" id="3063995"/>
    <lineage>
        <taxon>Bacteria</taxon>
        <taxon>Pseudomonadati</taxon>
        <taxon>Bacteroidota</taxon>
        <taxon>Cytophagia</taxon>
        <taxon>Cytophagales</taxon>
        <taxon>Hymenobacteraceae</taxon>
        <taxon>Hymenobacter</taxon>
    </lineage>
</organism>
<evidence type="ECO:0000259" key="2">
    <source>
        <dbReference type="Pfam" id="PF19078"/>
    </source>
</evidence>
<evidence type="ECO:0000313" key="4">
    <source>
        <dbReference type="Proteomes" id="UP001167796"/>
    </source>
</evidence>
<sequence>GGTAPYSYAITAGALPAGLTLASNGTLSGTPTAGGSFNFTVTATDASTGSGPYTGSRSYTLTIINSNTTVVSVTRLDLSPTATAQVSYRVVFANSVSGLTVSNFTTANGGTTVTGSSVSSVSGSGTTYTVVVNTGTSTSNGTLRLDVQNTTGISPTVTNVPYTAGEVYTITKSFAAAPTLRIQAAGSASGNGDVTAFVDVVQVLQSGTSTVVANGLQNGSFESNNVASSNFKKTADGVVAAPWAFTGLAGVSRNGSAFGSTAADGDAVGLVQSAGDNNASISQNLAVPTGSYQVNFQARQRNYTSKDQRLNVFVNDVFVGNIQPNGNTPPTYDTFTSATFNVTAPALTATVSTTSGSPTSTSPIPFRVDFSQSVGASFTASDVTVTGGTLNSGSFAGSGAGPYTFTVTPSGTGTVTVSLAANVANDANNTGNSASNAVSVQFQAPTITVGPASLPNGTQGTAYSQTLTASGGTAPYTYAITAGALPSGLSLTAGGTLAGTPTVNGSFTFTVTATDASVAPGPYTGSRSYTLVVNTQPVTAAPVITAPTNNSFTNQSVNFVGTAPANSQVVFYISQNGGAFQPSPSFLVSATGNFSAGPFAFSDGTYQVYATAQSPGATVSPNSPTINFTVDTTRPSVVITSSAGASGGSTATTPIPFSVTFSETVNGSFVQGDLSVSGGTIVTGSFGGSGAGPYTFTVTPSGIGSVVSVNVVANVAQDAAGNFNTAAPAAYTLLYAPALTATVSTTSGSPTSTSPIPFRVDFSQSVGASFTASDVTVTGGTLNAASFAGSGAGPYTFTVTPSGTGTVTVSLAANVANDAANTGNQASNAVSVQFQAPTITVGPASLPNGTQGTAYSQTLTASGGTAPYTYAITAGALPSGLSLTNGTLAGTPTVNGSFTFTVTATDASVAPGPYTGSRSYTLAIAAPVVTAVVWNGNVSTDWFNANNWSPNVVPDATIDAVIPTAPSGNRFPVIAANASSANARNVSIASGASLSMSANTLTIAANLTNNGAFNGFTGSSSTATGGTVVLGNTALSSVLGGGSTRFWNLTVGASTAQLSTSAGASVLRLLALNGNLATNANPFTLVSDAAGTAMVVNNGGSVVSGNVTVQRYIDPSLNPNRGYRHVSAAISNATVGSLATSGFTPVVNPAYNTSPTPLLTVPFPTVYGYDQSRLATTNNNVNAFDKGWYSPNATSDPLAVGQGYTVLIGGGQTWNFTGPLNNGNVTVNLARNSGATAADAGYALIGNPYPSPLDWGQVQDADRPNVGRTMYVYRSNDPGNPYTGVYGFYNNGIGTISPVIAQGQGFFVRVADTQTAGSVTFKNSHRPTTYSSPTYQRTTETRPLVELNLQGAGSTLTDAAFVYFEQGATDAFDGQFDAEKLANPSGLNLSTSLSATQRLAIDGRAPLGTTQRVVPLAVGVPAVGSYTLTAAQLLNLGNTPVYLRDLQSGAVVDLRAQSSYTFTVSNASALLTGRFELVFSPQAPLATAPAALAAQVGLYPNPATTTAFVELPAALGRTAVAAELVDALGRTVRTQQLPAQGAAPHRLNLAELAAGVYTLHLKTSAGVVVKKLVVE</sequence>
<keyword evidence="4" id="KW-1185">Reference proteome</keyword>
<feature type="domain" description="Bacterial Ig-like" evidence="2">
    <location>
        <begin position="631"/>
        <end position="726"/>
    </location>
</feature>
<dbReference type="Proteomes" id="UP001167796">
    <property type="component" value="Unassembled WGS sequence"/>
</dbReference>
<dbReference type="Gene3D" id="2.60.120.260">
    <property type="entry name" value="Galactose-binding domain-like"/>
    <property type="match status" value="1"/>
</dbReference>
<dbReference type="RefSeq" id="WP_305014540.1">
    <property type="nucleotide sequence ID" value="NZ_JAUQSX010000023.1"/>
</dbReference>
<dbReference type="Pfam" id="PF19078">
    <property type="entry name" value="Big_12"/>
    <property type="match status" value="1"/>
</dbReference>
<dbReference type="InterPro" id="IPR015919">
    <property type="entry name" value="Cadherin-like_sf"/>
</dbReference>
<dbReference type="InterPro" id="IPR013783">
    <property type="entry name" value="Ig-like_fold"/>
</dbReference>
<dbReference type="SUPFAM" id="SSF49313">
    <property type="entry name" value="Cadherin-like"/>
    <property type="match status" value="3"/>
</dbReference>
<dbReference type="InterPro" id="IPR026444">
    <property type="entry name" value="Secre_tail"/>
</dbReference>
<evidence type="ECO:0000313" key="3">
    <source>
        <dbReference type="EMBL" id="MDO7849880.1"/>
    </source>
</evidence>
<name>A0ABT9AJ37_9BACT</name>
<feature type="domain" description="Secretion system C-terminal sorting" evidence="1">
    <location>
        <begin position="1498"/>
        <end position="1574"/>
    </location>
</feature>
<dbReference type="InterPro" id="IPR044048">
    <property type="entry name" value="Big_12"/>
</dbReference>
<reference evidence="3" key="1">
    <citation type="submission" date="2023-07" db="EMBL/GenBank/DDBJ databases">
        <authorList>
            <person name="Kim M.K."/>
        </authorList>
    </citation>
    <scope>NUCLEOTIDE SEQUENCE</scope>
    <source>
        <strain evidence="3">M29</strain>
    </source>
</reference>
<comment type="caution">
    <text evidence="3">The sequence shown here is derived from an EMBL/GenBank/DDBJ whole genome shotgun (WGS) entry which is preliminary data.</text>
</comment>
<accession>A0ABT9AJ37</accession>
<dbReference type="Pfam" id="PF05345">
    <property type="entry name" value="He_PIG"/>
    <property type="match status" value="3"/>
</dbReference>
<dbReference type="Pfam" id="PF18962">
    <property type="entry name" value="Por_Secre_tail"/>
    <property type="match status" value="1"/>
</dbReference>
<gene>
    <name evidence="3" type="ORF">Q5H92_26205</name>
</gene>
<feature type="non-terminal residue" evidence="3">
    <location>
        <position position="1"/>
    </location>
</feature>
<dbReference type="PANTHER" id="PTHR34677">
    <property type="match status" value="1"/>
</dbReference>
<protein>
    <submittedName>
        <fullName evidence="3">Ig domain-containing protein</fullName>
    </submittedName>
</protein>
<dbReference type="PANTHER" id="PTHR34677:SF3">
    <property type="entry name" value="BACTERIAL IG-LIKE DOMAIN-CONTAINING PROTEIN"/>
    <property type="match status" value="1"/>
</dbReference>
<dbReference type="EMBL" id="JAUQSX010000023">
    <property type="protein sequence ID" value="MDO7849880.1"/>
    <property type="molecule type" value="Genomic_DNA"/>
</dbReference>
<dbReference type="NCBIfam" id="TIGR04183">
    <property type="entry name" value="Por_Secre_tail"/>
    <property type="match status" value="1"/>
</dbReference>